<name>A0A8X8ZMU9_SALSN</name>
<dbReference type="Proteomes" id="UP000298416">
    <property type="component" value="Unassembled WGS sequence"/>
</dbReference>
<comment type="caution">
    <text evidence="9">The sequence shown here is derived from an EMBL/GenBank/DDBJ whole genome shotgun (WGS) entry which is preliminary data.</text>
</comment>
<feature type="domain" description="Nucleoporin Nup120/160 beta-propeller" evidence="5">
    <location>
        <begin position="59"/>
        <end position="524"/>
    </location>
</feature>
<reference evidence="9" key="1">
    <citation type="submission" date="2018-01" db="EMBL/GenBank/DDBJ databases">
        <authorList>
            <person name="Mao J.F."/>
        </authorList>
    </citation>
    <scope>NUCLEOTIDE SEQUENCE</scope>
    <source>
        <strain evidence="9">Huo1</strain>
        <tissue evidence="9">Leaf</tissue>
    </source>
</reference>
<feature type="compositionally biased region" description="Gly residues" evidence="4">
    <location>
        <begin position="1569"/>
        <end position="1589"/>
    </location>
</feature>
<dbReference type="InterPro" id="IPR059141">
    <property type="entry name" value="Beta-prop_Nup120_160"/>
</dbReference>
<dbReference type="InterPro" id="IPR056535">
    <property type="entry name" value="TPR_NUP160_M"/>
</dbReference>
<sequence length="1648" mass="182299">MASSSCWRMAGMEAPLLSLDSIEWRQVSVPSTSTYTANNDNSMVKDFASSFTVGNPPSYFIWKISRSQGNVLEIVRICSHKDTSTNGLRLVFPEALFPFAYICKTEYASGDCLVLYTLTISGVAYLIRLRSNLDYGTLSLVPASEVLEYNTQVQPHSGATTAVAAAEGCLLIGRSDGSISCFQLDILNPSTPVVVSELRDDPGFGRLWGILSRSPNLAAVVDLVVSEVQQRKLLFVLHSDGSFRVWDLLSRSKIFGHAMTVPASTGKGAFIRLWTGEANIVTGVIPLALLHGRNLEVATETIYLYGLRLNVGEKTPLSLEPSSRRISLGEAGPIDVKLTSDKVLILKEDGLIMQELNSDDSTEGLAHYYTLQENLVADLLFQSSEHSSDDLLWLAYSAFYSAKEEITPFLSSVFFHGLFFPGVHCNAVIRQTLADYHKHYTDSEFGSFTVEGLKSEILLLIEYQGGSDSPVSVLQCWKAFCDRYVNNWCKYNAAYGLLMDPSTGAFGIIRNYTISLCRGLEDVEHIIYGSFKDQKNYIGRELDYLGDESSEREILFEFLQCVRNVSQQLGKASSTIFHESLLRTPHISSEEVVPRLLKILETGYNSSTAAILIPELGGDAALEKELLNHRNLRKFSTNIFLSLHELCHRANSWKKVLDVVESYLKFLVPHKIVLKSDAAGLFHLNGSAIVQSMSQIAKMMFDSVLDVFMLLSYMTSISGQIKMSYDDVSRIKVGLIPMIQEIVTEWHIIHYLGTTPCELLAIEDFSHKLSSLQIGRMESDLNLLFIVPIASRLPVMYLREDKRLWSRKLGKFEFSLAHILLLDMQGSSRELGNLLSSQLPNPISLVSSSRGLISWIIWGSSGDESSVFFSNSNDLALILLRNNQYSATEYLLTLVDAYSRKEKAFGSLQAMDGKLALLSHLLGCCLVAQTQYGLHGPVKDRKVGEAISCFFRAASMEGSSKAIQSLPPEAGWFKIDFSYVSSISHSIAAWKLHYYQWVMQLFEQYNMSEAACQFALAALEQVDESLGTVSSTSDENLGESVTTVKGRLWANVFKFTLDLNNYHDAYCAIISNPDEESKIICLRRFIIVLYERGAAKILCNGQLTLIGLVEKVERELAWKAERSDTSAKPNPFKLLYAFEVHRHNWRKAASYIYHYSVRLRAEAAGKDHQLRSFALQERLNGLAAAINALQLVHPSYAWIDASADDISSDKEIYPNKKARITIPEQSPAGDSLPQKRSSCLDIEKLEKEFVLASAEYLLSLANIKWSFTGTDKPSTDLIDLLVESSSYDMVFTVILKFWKGSGLKRELERVFIAMALKCCPSRLGASFHGKDCKPYGLLLTSSEDDFVYDSLDTAAASHKSAGNSHWGILEHYLVRISYTDKYKATNPRLPLIVAGTLLSADSQIDLPLWLVRHFKGDRSESSFGMAGNESNPASLFRLYVDHGRHTEATNLLIEYMENLASIRPADIIRRKKPFAIWFPYTYVERLWGMLEESIQMGHRREQCGKLKKLLHGALSNHLHLLKVESDDVKSCIHKRHHSKRQVYTMNPKATDTNTTKVALIVGSGADESGAGGEGGLSPPGVPGAPGNGLPGVIDGDGDPGIGDGDGAGDEFGDGVGVTPGAGVGTIGGEGAGDGVGADEAVETLIANF</sequence>
<keyword evidence="2" id="KW-0813">Transport</keyword>
<evidence type="ECO:0000313" key="10">
    <source>
        <dbReference type="Proteomes" id="UP000298416"/>
    </source>
</evidence>
<evidence type="ECO:0000259" key="5">
    <source>
        <dbReference type="Pfam" id="PF11715"/>
    </source>
</evidence>
<comment type="subcellular location">
    <subcellularLocation>
        <location evidence="1">Nucleus</location>
    </subcellularLocation>
</comment>
<feature type="domain" description="NUP160 C-terminal TPR" evidence="7">
    <location>
        <begin position="1242"/>
        <end position="1511"/>
    </location>
</feature>
<dbReference type="EMBL" id="PNBA02000010">
    <property type="protein sequence ID" value="KAG6411197.1"/>
    <property type="molecule type" value="Genomic_DNA"/>
</dbReference>
<evidence type="ECO:0000256" key="1">
    <source>
        <dbReference type="ARBA" id="ARBA00004123"/>
    </source>
</evidence>
<dbReference type="GO" id="GO:0005643">
    <property type="term" value="C:nuclear pore"/>
    <property type="evidence" value="ECO:0007669"/>
    <property type="project" value="UniProtKB-ARBA"/>
</dbReference>
<reference evidence="9" key="2">
    <citation type="submission" date="2020-08" db="EMBL/GenBank/DDBJ databases">
        <title>Plant Genome Project.</title>
        <authorList>
            <person name="Zhang R.-G."/>
        </authorList>
    </citation>
    <scope>NUCLEOTIDE SEQUENCE</scope>
    <source>
        <strain evidence="9">Huo1</strain>
        <tissue evidence="9">Leaf</tissue>
    </source>
</reference>
<dbReference type="Pfam" id="PF11715">
    <property type="entry name" value="Beta-prop_Nup120_160"/>
    <property type="match status" value="1"/>
</dbReference>
<dbReference type="InterPro" id="IPR036322">
    <property type="entry name" value="WD40_repeat_dom_sf"/>
</dbReference>
<accession>A0A8X8ZMU9</accession>
<dbReference type="PANTHER" id="PTHR21286">
    <property type="entry name" value="NUCLEAR PORE COMPLEX PROTEIN NUP160"/>
    <property type="match status" value="1"/>
</dbReference>
<proteinExistence type="predicted"/>
<dbReference type="InterPro" id="IPR056536">
    <property type="entry name" value="TPR_NUP160_C"/>
</dbReference>
<dbReference type="Pfam" id="PF23354">
    <property type="entry name" value="TPR_NUP160_120_M"/>
    <property type="match status" value="1"/>
</dbReference>
<keyword evidence="3" id="KW-0539">Nucleus</keyword>
<evidence type="ECO:0000259" key="8">
    <source>
        <dbReference type="Pfam" id="PF23354"/>
    </source>
</evidence>
<feature type="domain" description="NUP160 middle TPR" evidence="8">
    <location>
        <begin position="989"/>
        <end position="1191"/>
    </location>
</feature>
<dbReference type="SUPFAM" id="SSF50978">
    <property type="entry name" value="WD40 repeat-like"/>
    <property type="match status" value="1"/>
</dbReference>
<evidence type="ECO:0000256" key="4">
    <source>
        <dbReference type="SAM" id="MobiDB-lite"/>
    </source>
</evidence>
<dbReference type="InterPro" id="IPR035192">
    <property type="entry name" value="NUP160_hel_plant"/>
</dbReference>
<evidence type="ECO:0000256" key="2">
    <source>
        <dbReference type="ARBA" id="ARBA00022448"/>
    </source>
</evidence>
<protein>
    <recommendedName>
        <fullName evidence="11">Nuclear pore complex protein Nup160</fullName>
    </recommendedName>
</protein>
<organism evidence="9">
    <name type="scientific">Salvia splendens</name>
    <name type="common">Scarlet sage</name>
    <dbReference type="NCBI Taxonomy" id="180675"/>
    <lineage>
        <taxon>Eukaryota</taxon>
        <taxon>Viridiplantae</taxon>
        <taxon>Streptophyta</taxon>
        <taxon>Embryophyta</taxon>
        <taxon>Tracheophyta</taxon>
        <taxon>Spermatophyta</taxon>
        <taxon>Magnoliopsida</taxon>
        <taxon>eudicotyledons</taxon>
        <taxon>Gunneridae</taxon>
        <taxon>Pentapetalae</taxon>
        <taxon>asterids</taxon>
        <taxon>lamiids</taxon>
        <taxon>Lamiales</taxon>
        <taxon>Lamiaceae</taxon>
        <taxon>Nepetoideae</taxon>
        <taxon>Mentheae</taxon>
        <taxon>Salviinae</taxon>
        <taxon>Salvia</taxon>
        <taxon>Salvia subgen. Calosphace</taxon>
        <taxon>core Calosphace</taxon>
    </lineage>
</organism>
<dbReference type="GO" id="GO:0017056">
    <property type="term" value="F:structural constituent of nuclear pore"/>
    <property type="evidence" value="ECO:0007669"/>
    <property type="project" value="TreeGrafter"/>
</dbReference>
<gene>
    <name evidence="9" type="ORF">SASPL_129275</name>
</gene>
<evidence type="ECO:0008006" key="11">
    <source>
        <dbReference type="Google" id="ProtNLM"/>
    </source>
</evidence>
<evidence type="ECO:0000313" key="9">
    <source>
        <dbReference type="EMBL" id="KAG6411197.1"/>
    </source>
</evidence>
<feature type="domain" description="NUP160 helical" evidence="6">
    <location>
        <begin position="547"/>
        <end position="735"/>
    </location>
</feature>
<dbReference type="InterPro" id="IPR021717">
    <property type="entry name" value="Nucleoporin_Nup160"/>
</dbReference>
<evidence type="ECO:0000256" key="3">
    <source>
        <dbReference type="ARBA" id="ARBA00023242"/>
    </source>
</evidence>
<feature type="region of interest" description="Disordered" evidence="4">
    <location>
        <begin position="1564"/>
        <end position="1635"/>
    </location>
</feature>
<evidence type="ECO:0000259" key="6">
    <source>
        <dbReference type="Pfam" id="PF17238"/>
    </source>
</evidence>
<feature type="compositionally biased region" description="Gly residues" evidence="4">
    <location>
        <begin position="1613"/>
        <end position="1635"/>
    </location>
</feature>
<dbReference type="PANTHER" id="PTHR21286:SF0">
    <property type="entry name" value="NUCLEAR PORE COMPLEX PROTEIN NUP160"/>
    <property type="match status" value="1"/>
</dbReference>
<dbReference type="Pfam" id="PF17238">
    <property type="entry name" value="NUP160_helical_2"/>
    <property type="match status" value="1"/>
</dbReference>
<dbReference type="Pfam" id="PF23347">
    <property type="entry name" value="TPR_Nup160_C"/>
    <property type="match status" value="1"/>
</dbReference>
<evidence type="ECO:0000259" key="7">
    <source>
        <dbReference type="Pfam" id="PF23347"/>
    </source>
</evidence>
<keyword evidence="10" id="KW-1185">Reference proteome</keyword>